<evidence type="ECO:0000313" key="3">
    <source>
        <dbReference type="Proteomes" id="UP000250043"/>
    </source>
</evidence>
<accession>A0A8E2AMK7</accession>
<sequence length="212" mass="24151">MRFYTLPLLAIAGGIAGAAAQSSSLGLLKQRGSAHLVRSLREPHLYSSANSLCVRQQHIHRRTFCICLSRRIICTHLRTIRLGLRHLIGLCAFLRRGHLVGAFLCQGYIVDHCLKLGTLGLYASGHLVWSQQHDYIGGPLCYHRVECCCWHGCLRHERRYWRWYRPSCSRLLKDSGSSSFFGHSADVMFARSDKKDSVVYVHSTFYLCIRNS</sequence>
<reference evidence="2 3" key="1">
    <citation type="submission" date="2016-07" db="EMBL/GenBank/DDBJ databases">
        <title>Draft genome of the white-rot fungus Obba rivulosa 3A-2.</title>
        <authorList>
            <consortium name="DOE Joint Genome Institute"/>
            <person name="Miettinen O."/>
            <person name="Riley R."/>
            <person name="Acob R."/>
            <person name="Barry K."/>
            <person name="Cullen D."/>
            <person name="De Vries R."/>
            <person name="Hainaut M."/>
            <person name="Hatakka A."/>
            <person name="Henrissat B."/>
            <person name="Hilden K."/>
            <person name="Kuo R."/>
            <person name="Labutti K."/>
            <person name="Lipzen A."/>
            <person name="Makela M.R."/>
            <person name="Sandor L."/>
            <person name="Spatafora J.W."/>
            <person name="Grigoriev I.V."/>
            <person name="Hibbett D.S."/>
        </authorList>
    </citation>
    <scope>NUCLEOTIDE SEQUENCE [LARGE SCALE GENOMIC DNA]</scope>
    <source>
        <strain evidence="2 3">3A-2</strain>
    </source>
</reference>
<keyword evidence="1" id="KW-0732">Signal</keyword>
<evidence type="ECO:0000313" key="2">
    <source>
        <dbReference type="EMBL" id="OCH85010.1"/>
    </source>
</evidence>
<name>A0A8E2AMK7_9APHY</name>
<protein>
    <recommendedName>
        <fullName evidence="4">Secreted protein</fullName>
    </recommendedName>
</protein>
<feature type="chain" id="PRO_5034723547" description="Secreted protein" evidence="1">
    <location>
        <begin position="21"/>
        <end position="212"/>
    </location>
</feature>
<feature type="signal peptide" evidence="1">
    <location>
        <begin position="1"/>
        <end position="20"/>
    </location>
</feature>
<dbReference type="EMBL" id="KV722615">
    <property type="protein sequence ID" value="OCH85010.1"/>
    <property type="molecule type" value="Genomic_DNA"/>
</dbReference>
<evidence type="ECO:0000256" key="1">
    <source>
        <dbReference type="SAM" id="SignalP"/>
    </source>
</evidence>
<dbReference type="AlphaFoldDB" id="A0A8E2AMK7"/>
<proteinExistence type="predicted"/>
<gene>
    <name evidence="2" type="ORF">OBBRIDRAFT_346309</name>
</gene>
<evidence type="ECO:0008006" key="4">
    <source>
        <dbReference type="Google" id="ProtNLM"/>
    </source>
</evidence>
<dbReference type="Proteomes" id="UP000250043">
    <property type="component" value="Unassembled WGS sequence"/>
</dbReference>
<keyword evidence="3" id="KW-1185">Reference proteome</keyword>
<organism evidence="2 3">
    <name type="scientific">Obba rivulosa</name>
    <dbReference type="NCBI Taxonomy" id="1052685"/>
    <lineage>
        <taxon>Eukaryota</taxon>
        <taxon>Fungi</taxon>
        <taxon>Dikarya</taxon>
        <taxon>Basidiomycota</taxon>
        <taxon>Agaricomycotina</taxon>
        <taxon>Agaricomycetes</taxon>
        <taxon>Polyporales</taxon>
        <taxon>Gelatoporiaceae</taxon>
        <taxon>Obba</taxon>
    </lineage>
</organism>